<reference evidence="2 3" key="1">
    <citation type="submission" date="2021-05" db="EMBL/GenBank/DDBJ databases">
        <title>Genome Assembly of Synthetic Allotetraploid Brassica napus Reveals Homoeologous Exchanges between Subgenomes.</title>
        <authorList>
            <person name="Davis J.T."/>
        </authorList>
    </citation>
    <scope>NUCLEOTIDE SEQUENCE [LARGE SCALE GENOMIC DNA]</scope>
    <source>
        <strain evidence="3">cv. Da-Ae</strain>
        <tissue evidence="2">Seedling</tissue>
    </source>
</reference>
<feature type="transmembrane region" description="Helical" evidence="1">
    <location>
        <begin position="79"/>
        <end position="100"/>
    </location>
</feature>
<accession>A0ABQ8BLE1</accession>
<dbReference type="InterPro" id="IPR009606">
    <property type="entry name" value="DEAL/Modifying_wall_lignin1/2"/>
</dbReference>
<dbReference type="Proteomes" id="UP000824890">
    <property type="component" value="Unassembled WGS sequence"/>
</dbReference>
<keyword evidence="1" id="KW-1133">Transmembrane helix</keyword>
<protein>
    <submittedName>
        <fullName evidence="2">Uncharacterized protein</fullName>
    </submittedName>
</protein>
<sequence length="252" mass="27242">MEAEVAQQEVLGKALKHAKEWQHSMAQASPRSGSSKDCASKAIQTQHPSDVYCCYSDAAWKGASSAGGMGWTFTNAAGCLLAAHFITVMIGCIISAINIADRIPGFEHRTSRLIHLACISLTWIVATAGAGILMMGIWMNRESRPECGFTNKHFRSLGGKLFKPLLFLFLLVLFQSCSLSACVFGGLFQSFCFNVGSNMDWGFSRGSSVMVGEFEICVLLLVFQDSPYSTSSPSLGIPIKLSLVSPRLLPAL</sequence>
<comment type="caution">
    <text evidence="2">The sequence shown here is derived from an EMBL/GenBank/DDBJ whole genome shotgun (WGS) entry which is preliminary data.</text>
</comment>
<dbReference type="Pfam" id="PF06749">
    <property type="entry name" value="DUF1218"/>
    <property type="match status" value="1"/>
</dbReference>
<name>A0ABQ8BLE1_BRANA</name>
<dbReference type="EMBL" id="JAGKQM010000010">
    <property type="protein sequence ID" value="KAH0905641.1"/>
    <property type="molecule type" value="Genomic_DNA"/>
</dbReference>
<gene>
    <name evidence="2" type="ORF">HID58_037468</name>
</gene>
<evidence type="ECO:0000256" key="1">
    <source>
        <dbReference type="SAM" id="Phobius"/>
    </source>
</evidence>
<evidence type="ECO:0000313" key="3">
    <source>
        <dbReference type="Proteomes" id="UP000824890"/>
    </source>
</evidence>
<proteinExistence type="predicted"/>
<keyword evidence="1" id="KW-0812">Transmembrane</keyword>
<feature type="transmembrane region" description="Helical" evidence="1">
    <location>
        <begin position="112"/>
        <end position="134"/>
    </location>
</feature>
<keyword evidence="3" id="KW-1185">Reference proteome</keyword>
<evidence type="ECO:0000313" key="2">
    <source>
        <dbReference type="EMBL" id="KAH0905641.1"/>
    </source>
</evidence>
<organism evidence="2 3">
    <name type="scientific">Brassica napus</name>
    <name type="common">Rape</name>
    <dbReference type="NCBI Taxonomy" id="3708"/>
    <lineage>
        <taxon>Eukaryota</taxon>
        <taxon>Viridiplantae</taxon>
        <taxon>Streptophyta</taxon>
        <taxon>Embryophyta</taxon>
        <taxon>Tracheophyta</taxon>
        <taxon>Spermatophyta</taxon>
        <taxon>Magnoliopsida</taxon>
        <taxon>eudicotyledons</taxon>
        <taxon>Gunneridae</taxon>
        <taxon>Pentapetalae</taxon>
        <taxon>rosids</taxon>
        <taxon>malvids</taxon>
        <taxon>Brassicales</taxon>
        <taxon>Brassicaceae</taxon>
        <taxon>Brassiceae</taxon>
        <taxon>Brassica</taxon>
    </lineage>
</organism>
<keyword evidence="1" id="KW-0472">Membrane</keyword>
<feature type="transmembrane region" description="Helical" evidence="1">
    <location>
        <begin position="165"/>
        <end position="188"/>
    </location>
</feature>